<feature type="region of interest" description="Disordered" evidence="1">
    <location>
        <begin position="23"/>
        <end position="49"/>
    </location>
</feature>
<dbReference type="Proteomes" id="UP000075884">
    <property type="component" value="Unassembled WGS sequence"/>
</dbReference>
<dbReference type="Pfam" id="PF17818">
    <property type="entry name" value="KCT2"/>
    <property type="match status" value="1"/>
</dbReference>
<evidence type="ECO:0000313" key="5">
    <source>
        <dbReference type="Proteomes" id="UP000075884"/>
    </source>
</evidence>
<keyword evidence="2" id="KW-0812">Transmembrane</keyword>
<feature type="compositionally biased region" description="Basic and acidic residues" evidence="1">
    <location>
        <begin position="359"/>
        <end position="372"/>
    </location>
</feature>
<evidence type="ECO:0000256" key="2">
    <source>
        <dbReference type="SAM" id="Phobius"/>
    </source>
</evidence>
<keyword evidence="3" id="KW-0732">Signal</keyword>
<dbReference type="STRING" id="7168.A0A182N9T2"/>
<feature type="signal peptide" evidence="3">
    <location>
        <begin position="1"/>
        <end position="19"/>
    </location>
</feature>
<feature type="chain" id="PRO_5008129654" evidence="3">
    <location>
        <begin position="20"/>
        <end position="490"/>
    </location>
</feature>
<feature type="region of interest" description="Disordered" evidence="1">
    <location>
        <begin position="456"/>
        <end position="490"/>
    </location>
</feature>
<evidence type="ECO:0000256" key="1">
    <source>
        <dbReference type="SAM" id="MobiDB-lite"/>
    </source>
</evidence>
<dbReference type="VEuPathDB" id="VectorBase:ADIR004408"/>
<feature type="compositionally biased region" description="Basic and acidic residues" evidence="1">
    <location>
        <begin position="213"/>
        <end position="232"/>
    </location>
</feature>
<name>A0A182N9T2_9DIPT</name>
<organism evidence="4 5">
    <name type="scientific">Anopheles dirus</name>
    <dbReference type="NCBI Taxonomy" id="7168"/>
    <lineage>
        <taxon>Eukaryota</taxon>
        <taxon>Metazoa</taxon>
        <taxon>Ecdysozoa</taxon>
        <taxon>Arthropoda</taxon>
        <taxon>Hexapoda</taxon>
        <taxon>Insecta</taxon>
        <taxon>Pterygota</taxon>
        <taxon>Neoptera</taxon>
        <taxon>Endopterygota</taxon>
        <taxon>Diptera</taxon>
        <taxon>Nematocera</taxon>
        <taxon>Culicoidea</taxon>
        <taxon>Culicidae</taxon>
        <taxon>Anophelinae</taxon>
        <taxon>Anopheles</taxon>
    </lineage>
</organism>
<protein>
    <submittedName>
        <fullName evidence="4">Uncharacterized protein</fullName>
    </submittedName>
</protein>
<feature type="region of interest" description="Disordered" evidence="1">
    <location>
        <begin position="212"/>
        <end position="382"/>
    </location>
</feature>
<keyword evidence="5" id="KW-1185">Reference proteome</keyword>
<sequence length="490" mass="52858">MQTEAILLTLVGLISTALTSPLVAKPPPRIETPNVPATESNASNTSQTAAEAQIQHLQTYCSGLAQDAGCLAYKEMLSVAQEYKLTDVENTIAKELTRKMSNTEVDEFCVELSRTVQNLPPSLATQTLEPFRSMLNCIVPCYKQQRELKDVCRALYIGYNLIGQSVAKNEPKHQHQPPVEVQDVQKQDSVGKNQSIGANIVPAVANIQAANEASKEKTAIPLSKDAEVKKPVPENPNSGGAAAAKKPDGTEVGTVSKSKEKPEKEPAPVAPVKQPQEAPHPERNEGDLEQQQGGLLDGIGGDVAPFDDEPKQALDPDGKGAPTQPAYDNSEESEAIGSPEDGNDDDSDVNGFQQSGKAEAVEKQPKLSHTDDFPNDQAKASDDIVRGTDPFYEQKDSNFFSYFLFAMFSCAVLYVAYHNKSKLLALVVEGRRTSSGRGGFSKGRKHTAAYRPAVGVVEEAEDWEDTEEEDDGDSGEDSGADTVFVREPVA</sequence>
<proteinExistence type="predicted"/>
<reference evidence="5" key="1">
    <citation type="submission" date="2013-03" db="EMBL/GenBank/DDBJ databases">
        <title>The Genome Sequence of Anopheles dirus WRAIR2.</title>
        <authorList>
            <consortium name="The Broad Institute Genomics Platform"/>
            <person name="Neafsey D.E."/>
            <person name="Walton C."/>
            <person name="Walker B."/>
            <person name="Young S.K."/>
            <person name="Zeng Q."/>
            <person name="Gargeya S."/>
            <person name="Fitzgerald M."/>
            <person name="Haas B."/>
            <person name="Abouelleil A."/>
            <person name="Allen A.W."/>
            <person name="Alvarado L."/>
            <person name="Arachchi H.M."/>
            <person name="Berlin A.M."/>
            <person name="Chapman S.B."/>
            <person name="Gainer-Dewar J."/>
            <person name="Goldberg J."/>
            <person name="Griggs A."/>
            <person name="Gujja S."/>
            <person name="Hansen M."/>
            <person name="Howarth C."/>
            <person name="Imamovic A."/>
            <person name="Ireland A."/>
            <person name="Larimer J."/>
            <person name="McCowan C."/>
            <person name="Murphy C."/>
            <person name="Pearson M."/>
            <person name="Poon T.W."/>
            <person name="Priest M."/>
            <person name="Roberts A."/>
            <person name="Saif S."/>
            <person name="Shea T."/>
            <person name="Sisk P."/>
            <person name="Sykes S."/>
            <person name="Wortman J."/>
            <person name="Nusbaum C."/>
            <person name="Birren B."/>
        </authorList>
    </citation>
    <scope>NUCLEOTIDE SEQUENCE [LARGE SCALE GENOMIC DNA]</scope>
    <source>
        <strain evidence="5">WRAIR2</strain>
    </source>
</reference>
<feature type="compositionally biased region" description="Polar residues" evidence="1">
    <location>
        <begin position="35"/>
        <end position="49"/>
    </location>
</feature>
<dbReference type="AlphaFoldDB" id="A0A182N9T2"/>
<keyword evidence="2" id="KW-0472">Membrane</keyword>
<accession>A0A182N9T2</accession>
<feature type="compositionally biased region" description="Basic and acidic residues" evidence="1">
    <location>
        <begin position="257"/>
        <end position="266"/>
    </location>
</feature>
<keyword evidence="2" id="KW-1133">Transmembrane helix</keyword>
<feature type="compositionally biased region" description="Acidic residues" evidence="1">
    <location>
        <begin position="458"/>
        <end position="479"/>
    </location>
</feature>
<dbReference type="PANTHER" id="PTHR16502:SF0">
    <property type="entry name" value="KERATINOCYTE-ASSOCIATED TRANSMEMBRANE PROTEIN 2"/>
    <property type="match status" value="1"/>
</dbReference>
<dbReference type="EnsemblMetazoa" id="ADIR004408-RA">
    <property type="protein sequence ID" value="ADIR004408-PA"/>
    <property type="gene ID" value="ADIR004408"/>
</dbReference>
<feature type="region of interest" description="Disordered" evidence="1">
    <location>
        <begin position="169"/>
        <end position="189"/>
    </location>
</feature>
<evidence type="ECO:0000313" key="4">
    <source>
        <dbReference type="EnsemblMetazoa" id="ADIR004408-PA"/>
    </source>
</evidence>
<feature type="compositionally biased region" description="Basic and acidic residues" evidence="1">
    <location>
        <begin position="308"/>
        <end position="318"/>
    </location>
</feature>
<dbReference type="InterPro" id="IPR037645">
    <property type="entry name" value="KCT2"/>
</dbReference>
<feature type="transmembrane region" description="Helical" evidence="2">
    <location>
        <begin position="399"/>
        <end position="417"/>
    </location>
</feature>
<dbReference type="PANTHER" id="PTHR16502">
    <property type="entry name" value="KERATINOCYTE-ASSOCIATED TRANSMEMBRANE PROTEIN 2"/>
    <property type="match status" value="1"/>
</dbReference>
<reference evidence="4" key="2">
    <citation type="submission" date="2020-05" db="UniProtKB">
        <authorList>
            <consortium name="EnsemblMetazoa"/>
        </authorList>
    </citation>
    <scope>IDENTIFICATION</scope>
    <source>
        <strain evidence="4">WRAIR2</strain>
    </source>
</reference>
<evidence type="ECO:0000256" key="3">
    <source>
        <dbReference type="SAM" id="SignalP"/>
    </source>
</evidence>